<dbReference type="EMBL" id="LRAD01000017">
    <property type="protein sequence ID" value="KXZ61451.1"/>
    <property type="molecule type" value="Genomic_DNA"/>
</dbReference>
<dbReference type="SUPFAM" id="SSF52540">
    <property type="entry name" value="P-loop containing nucleoside triphosphate hydrolases"/>
    <property type="match status" value="2"/>
</dbReference>
<dbReference type="Gene3D" id="3.40.50.300">
    <property type="entry name" value="P-loop containing nucleotide triphosphate hydrolases"/>
    <property type="match status" value="2"/>
</dbReference>
<organism evidence="5 6">
    <name type="scientific">Microbacterium laevaniformans</name>
    <dbReference type="NCBI Taxonomy" id="36807"/>
    <lineage>
        <taxon>Bacteria</taxon>
        <taxon>Bacillati</taxon>
        <taxon>Actinomycetota</taxon>
        <taxon>Actinomycetes</taxon>
        <taxon>Micrococcales</taxon>
        <taxon>Microbacteriaceae</taxon>
        <taxon>Microbacterium</taxon>
    </lineage>
</organism>
<evidence type="ECO:0000256" key="2">
    <source>
        <dbReference type="ARBA" id="ARBA00022741"/>
    </source>
</evidence>
<dbReference type="PANTHER" id="PTHR19211:SF14">
    <property type="entry name" value="ATP-BINDING CASSETTE SUB-FAMILY F MEMBER 1"/>
    <property type="match status" value="1"/>
</dbReference>
<dbReference type="CDD" id="cd03221">
    <property type="entry name" value="ABCF_EF-3"/>
    <property type="match status" value="2"/>
</dbReference>
<dbReference type="GO" id="GO:0016887">
    <property type="term" value="F:ATP hydrolysis activity"/>
    <property type="evidence" value="ECO:0007669"/>
    <property type="project" value="InterPro"/>
</dbReference>
<dbReference type="GO" id="GO:0005524">
    <property type="term" value="F:ATP binding"/>
    <property type="evidence" value="ECO:0007669"/>
    <property type="project" value="UniProtKB-KW"/>
</dbReference>
<keyword evidence="3 5" id="KW-0067">ATP-binding</keyword>
<dbReference type="InterPro" id="IPR017871">
    <property type="entry name" value="ABC_transporter-like_CS"/>
</dbReference>
<evidence type="ECO:0000259" key="4">
    <source>
        <dbReference type="PROSITE" id="PS50893"/>
    </source>
</evidence>
<dbReference type="FunFam" id="3.40.50.300:FF:000944">
    <property type="entry name" value="Macrolide ABC transporter ATP-binding protein"/>
    <property type="match status" value="1"/>
</dbReference>
<dbReference type="InterPro" id="IPR032781">
    <property type="entry name" value="ABC_tran_Xtn"/>
</dbReference>
<dbReference type="Pfam" id="PF00005">
    <property type="entry name" value="ABC_tran"/>
    <property type="match status" value="2"/>
</dbReference>
<evidence type="ECO:0000313" key="5">
    <source>
        <dbReference type="EMBL" id="KXZ61451.1"/>
    </source>
</evidence>
<evidence type="ECO:0000313" key="6">
    <source>
        <dbReference type="Proteomes" id="UP000075357"/>
    </source>
</evidence>
<protein>
    <submittedName>
        <fullName evidence="5">Putative ABC transporter ATP-binding protein YheS</fullName>
    </submittedName>
</protein>
<dbReference type="InterPro" id="IPR050611">
    <property type="entry name" value="ABCF"/>
</dbReference>
<dbReference type="Pfam" id="PF12848">
    <property type="entry name" value="ABC_tran_Xtn"/>
    <property type="match status" value="1"/>
</dbReference>
<comment type="caution">
    <text evidence="5">The sequence shown here is derived from an EMBL/GenBank/DDBJ whole genome shotgun (WGS) entry which is preliminary data.</text>
</comment>
<dbReference type="AlphaFoldDB" id="A0A150HHA0"/>
<dbReference type="SMART" id="SM00382">
    <property type="entry name" value="AAA"/>
    <property type="match status" value="2"/>
</dbReference>
<proteinExistence type="predicted"/>
<evidence type="ECO:0000256" key="3">
    <source>
        <dbReference type="ARBA" id="ARBA00022840"/>
    </source>
</evidence>
<dbReference type="STRING" id="36807.Mlaev_00449"/>
<dbReference type="InterPro" id="IPR003593">
    <property type="entry name" value="AAA+_ATPase"/>
</dbReference>
<accession>A0A150HHA0</accession>
<reference evidence="5 6" key="1">
    <citation type="submission" date="2016-01" db="EMBL/GenBank/DDBJ databases">
        <title>Draft genome sequences of Microbacterium laevaniformans LCDC 91-0039 and the type strain of Microbacterium hominis LCDC 84-209.</title>
        <authorList>
            <person name="Bernier A.-M."/>
            <person name="Bernard K."/>
        </authorList>
    </citation>
    <scope>NUCLEOTIDE SEQUENCE [LARGE SCALE GENOMIC DNA]</scope>
    <source>
        <strain evidence="5 6">LCDC 91-0039</strain>
    </source>
</reference>
<evidence type="ECO:0000256" key="1">
    <source>
        <dbReference type="ARBA" id="ARBA00022737"/>
    </source>
</evidence>
<gene>
    <name evidence="5" type="primary">yheS_1</name>
    <name evidence="5" type="ORF">Mlaev_00449</name>
</gene>
<keyword evidence="6" id="KW-1185">Reference proteome</keyword>
<dbReference type="PANTHER" id="PTHR19211">
    <property type="entry name" value="ATP-BINDING TRANSPORT PROTEIN-RELATED"/>
    <property type="match status" value="1"/>
</dbReference>
<dbReference type="PROSITE" id="PS50893">
    <property type="entry name" value="ABC_TRANSPORTER_2"/>
    <property type="match status" value="2"/>
</dbReference>
<dbReference type="Proteomes" id="UP000075357">
    <property type="component" value="Unassembled WGS sequence"/>
</dbReference>
<name>A0A150HHA0_9MICO</name>
<dbReference type="InterPro" id="IPR027417">
    <property type="entry name" value="P-loop_NTPase"/>
</dbReference>
<sequence length="551" mass="59953">MGGWSVSGPVPIPDERTSAVLAVHDLEIRVGARTLMSEVSFRVSDGDKIGLVGRNGAGKTTLTKVLAGDLLPADGKVERSGELGYLPQDPRSGDPEMLARTRILDARGLGTLALQMQEASMQMGDADEKVAAKAMRRYGNLMERFEALGGYTAESEAASIAHNLSLPDRILDQPLKTLSGGQRRRIELARILFSDAQTMILDEPTNHLDADSVVWLREFLKNYKGGLIVISHDVELVGETVNRVFYLDAMRQVIDVYNMNWKNYLRQRVADEERRKKERVNIEKKATALQLQAARFGAKASKAAAAHQMVARAEKMLSGLEEVRQEDRVAKLRFPKPAPCGKTPLMAKNLSKSYGSLEIFTDVDLAIDRGSKVVVLGLNGAGKTTLLRILAGVDKADTGVIEPGHGLKIGYYAQEHENLDVNRSVLDNMMSAAPDINATEARKVLGSFLFTGDDVLKPAGVLSGGEKTRLSLATLVVSSANMLLLDEPTNNLDPASREEILGALAHYEGAVVLVSHDEGAVQALNPERVLILPDGVEDIWGRDYVDLITLA</sequence>
<dbReference type="FunFam" id="3.40.50.300:FF:000597">
    <property type="entry name" value="ABC transporter ATP-binding protein"/>
    <property type="match status" value="1"/>
</dbReference>
<dbReference type="PATRIC" id="fig|36807.3.peg.465"/>
<feature type="domain" description="ABC transporter" evidence="4">
    <location>
        <begin position="21"/>
        <end position="292"/>
    </location>
</feature>
<feature type="domain" description="ABC transporter" evidence="4">
    <location>
        <begin position="345"/>
        <end position="550"/>
    </location>
</feature>
<dbReference type="PROSITE" id="PS00211">
    <property type="entry name" value="ABC_TRANSPORTER_1"/>
    <property type="match status" value="2"/>
</dbReference>
<dbReference type="InterPro" id="IPR003439">
    <property type="entry name" value="ABC_transporter-like_ATP-bd"/>
</dbReference>
<keyword evidence="1" id="KW-0677">Repeat</keyword>
<keyword evidence="2" id="KW-0547">Nucleotide-binding</keyword>